<feature type="compositionally biased region" description="Basic and acidic residues" evidence="1">
    <location>
        <begin position="100"/>
        <end position="112"/>
    </location>
</feature>
<feature type="compositionally biased region" description="Basic and acidic residues" evidence="1">
    <location>
        <begin position="50"/>
        <end position="67"/>
    </location>
</feature>
<feature type="region of interest" description="Disordered" evidence="1">
    <location>
        <begin position="212"/>
        <end position="263"/>
    </location>
</feature>
<reference evidence="2" key="2">
    <citation type="submission" date="2023-05" db="EMBL/GenBank/DDBJ databases">
        <authorList>
            <consortium name="Lawrence Berkeley National Laboratory"/>
            <person name="Steindorff A."/>
            <person name="Hensen N."/>
            <person name="Bonometti L."/>
            <person name="Westerberg I."/>
            <person name="Brannstrom I.O."/>
            <person name="Guillou S."/>
            <person name="Cros-Aarteil S."/>
            <person name="Calhoun S."/>
            <person name="Haridas S."/>
            <person name="Kuo A."/>
            <person name="Mondo S."/>
            <person name="Pangilinan J."/>
            <person name="Riley R."/>
            <person name="Labutti K."/>
            <person name="Andreopoulos B."/>
            <person name="Lipzen A."/>
            <person name="Chen C."/>
            <person name="Yanf M."/>
            <person name="Daum C."/>
            <person name="Ng V."/>
            <person name="Clum A."/>
            <person name="Ohm R."/>
            <person name="Martin F."/>
            <person name="Silar P."/>
            <person name="Natvig D."/>
            <person name="Lalanne C."/>
            <person name="Gautier V."/>
            <person name="Ament-Velasquez S.L."/>
            <person name="Kruys A."/>
            <person name="Hutchinson M.I."/>
            <person name="Powell A.J."/>
            <person name="Barry K."/>
            <person name="Miller A.N."/>
            <person name="Grigoriev I.V."/>
            <person name="Debuchy R."/>
            <person name="Gladieux P."/>
            <person name="Thoren M.H."/>
            <person name="Johannesson H."/>
        </authorList>
    </citation>
    <scope>NUCLEOTIDE SEQUENCE</scope>
    <source>
        <strain evidence="2">CBS 508.74</strain>
    </source>
</reference>
<dbReference type="RefSeq" id="XP_064671200.1">
    <property type="nucleotide sequence ID" value="XM_064817644.1"/>
</dbReference>
<evidence type="ECO:0000313" key="2">
    <source>
        <dbReference type="EMBL" id="KAK4113630.1"/>
    </source>
</evidence>
<reference evidence="2" key="1">
    <citation type="journal article" date="2023" name="Mol. Phylogenet. Evol.">
        <title>Genome-scale phylogeny and comparative genomics of the fungal order Sordariales.</title>
        <authorList>
            <person name="Hensen N."/>
            <person name="Bonometti L."/>
            <person name="Westerberg I."/>
            <person name="Brannstrom I.O."/>
            <person name="Guillou S."/>
            <person name="Cros-Aarteil S."/>
            <person name="Calhoun S."/>
            <person name="Haridas S."/>
            <person name="Kuo A."/>
            <person name="Mondo S."/>
            <person name="Pangilinan J."/>
            <person name="Riley R."/>
            <person name="LaButti K."/>
            <person name="Andreopoulos B."/>
            <person name="Lipzen A."/>
            <person name="Chen C."/>
            <person name="Yan M."/>
            <person name="Daum C."/>
            <person name="Ng V."/>
            <person name="Clum A."/>
            <person name="Steindorff A."/>
            <person name="Ohm R.A."/>
            <person name="Martin F."/>
            <person name="Silar P."/>
            <person name="Natvig D.O."/>
            <person name="Lalanne C."/>
            <person name="Gautier V."/>
            <person name="Ament-Velasquez S.L."/>
            <person name="Kruys A."/>
            <person name="Hutchinson M.I."/>
            <person name="Powell A.J."/>
            <person name="Barry K."/>
            <person name="Miller A.N."/>
            <person name="Grigoriev I.V."/>
            <person name="Debuchy R."/>
            <person name="Gladieux P."/>
            <person name="Hiltunen Thoren M."/>
            <person name="Johannesson H."/>
        </authorList>
    </citation>
    <scope>NUCLEOTIDE SEQUENCE</scope>
    <source>
        <strain evidence="2">CBS 508.74</strain>
    </source>
</reference>
<dbReference type="AlphaFoldDB" id="A0AAN6YTI9"/>
<feature type="region of interest" description="Disordered" evidence="1">
    <location>
        <begin position="517"/>
        <end position="536"/>
    </location>
</feature>
<feature type="region of interest" description="Disordered" evidence="1">
    <location>
        <begin position="278"/>
        <end position="484"/>
    </location>
</feature>
<feature type="region of interest" description="Disordered" evidence="1">
    <location>
        <begin position="1"/>
        <end position="116"/>
    </location>
</feature>
<feature type="compositionally biased region" description="Low complexity" evidence="1">
    <location>
        <begin position="249"/>
        <end position="258"/>
    </location>
</feature>
<feature type="region of interest" description="Disordered" evidence="1">
    <location>
        <begin position="607"/>
        <end position="634"/>
    </location>
</feature>
<feature type="compositionally biased region" description="Low complexity" evidence="1">
    <location>
        <begin position="525"/>
        <end position="535"/>
    </location>
</feature>
<proteinExistence type="predicted"/>
<evidence type="ECO:0000313" key="3">
    <source>
        <dbReference type="Proteomes" id="UP001302812"/>
    </source>
</evidence>
<feature type="compositionally biased region" description="Polar residues" evidence="1">
    <location>
        <begin position="328"/>
        <end position="340"/>
    </location>
</feature>
<comment type="caution">
    <text evidence="2">The sequence shown here is derived from an EMBL/GenBank/DDBJ whole genome shotgun (WGS) entry which is preliminary data.</text>
</comment>
<accession>A0AAN6YTI9</accession>
<sequence length="634" mass="67759">MKRSIPASEGQSLASSVTAHAHAAKKRPLHLTAAEQRASKRRQHTTAYPLRRDEVKIRIGSQEKRPGDSSSLSKSIAAHSARKSGGGVNRPGRKGSRSSEPVKEPSSDRSDRTQPYWRISSDAEGRLLATSLPLLSHPVAARPVPGALFLFEGFDSQNTGSAVAQVGRIVSPVPPSERIENRKWRDWLEEPRSAISSHVAVEGSQESFEYKISPGVSEMPPPGRDAVQSLTIDGLSLEDGSPDESRLGSQPPSSSDSSEMLKQLDELLARLRRLEDFGSPLPRLPSFGSSSVLAADDDRQFQNSGNQEENTVVRMGEGDAQNEGKLPSSIQPSEQGSVGVSSDKLGSPECVSVTGSPTHPPLAAQQTDVASESDDPDEAWKTFLFGDQASDELEKAAFEEARQDAARLLRPSDSSTYSDEKPDSQHHSNLATAGSLYAYDDETTSDSTGGRLPNDNSASMQVAPSNSPAGTDLPPMLDSSDGICQAPSLEVNADHSIGPVPLSSTDVSCATGSISAHDVESRGLSSDADASTTTSMAVVPPRSKFGVSEASAQVDHFRFAPPKLFVGRRSDSRVAKKAGLGIGLTKRQRGRPRKRAGDGRVDIRALPNYTSDPIEDFEDKTQQPKSIFPALELA</sequence>
<gene>
    <name evidence="2" type="ORF">N656DRAFT_797490</name>
</gene>
<dbReference type="EMBL" id="MU853339">
    <property type="protein sequence ID" value="KAK4113630.1"/>
    <property type="molecule type" value="Genomic_DNA"/>
</dbReference>
<feature type="compositionally biased region" description="Polar residues" evidence="1">
    <location>
        <begin position="9"/>
        <end position="18"/>
    </location>
</feature>
<feature type="compositionally biased region" description="Polar residues" evidence="1">
    <location>
        <begin position="301"/>
        <end position="310"/>
    </location>
</feature>
<feature type="compositionally biased region" description="Low complexity" evidence="1">
    <location>
        <begin position="69"/>
        <end position="79"/>
    </location>
</feature>
<organism evidence="2 3">
    <name type="scientific">Canariomyces notabilis</name>
    <dbReference type="NCBI Taxonomy" id="2074819"/>
    <lineage>
        <taxon>Eukaryota</taxon>
        <taxon>Fungi</taxon>
        <taxon>Dikarya</taxon>
        <taxon>Ascomycota</taxon>
        <taxon>Pezizomycotina</taxon>
        <taxon>Sordariomycetes</taxon>
        <taxon>Sordariomycetidae</taxon>
        <taxon>Sordariales</taxon>
        <taxon>Chaetomiaceae</taxon>
        <taxon>Canariomyces</taxon>
    </lineage>
</organism>
<dbReference type="Proteomes" id="UP001302812">
    <property type="component" value="Unassembled WGS sequence"/>
</dbReference>
<feature type="compositionally biased region" description="Polar residues" evidence="1">
    <location>
        <begin position="454"/>
        <end position="469"/>
    </location>
</feature>
<evidence type="ECO:0000256" key="1">
    <source>
        <dbReference type="SAM" id="MobiDB-lite"/>
    </source>
</evidence>
<protein>
    <submittedName>
        <fullName evidence="2">Uncharacterized protein</fullName>
    </submittedName>
</protein>
<dbReference type="GeneID" id="89941769"/>
<keyword evidence="3" id="KW-1185">Reference proteome</keyword>
<feature type="compositionally biased region" description="Basic and acidic residues" evidence="1">
    <location>
        <begin position="392"/>
        <end position="407"/>
    </location>
</feature>
<name>A0AAN6YTI9_9PEZI</name>